<dbReference type="SUPFAM" id="SSF51735">
    <property type="entry name" value="NAD(P)-binding Rossmann-fold domains"/>
    <property type="match status" value="1"/>
</dbReference>
<dbReference type="GO" id="GO:0016491">
    <property type="term" value="F:oxidoreductase activity"/>
    <property type="evidence" value="ECO:0007669"/>
    <property type="project" value="UniProtKB-KW"/>
</dbReference>
<name>A0A645GL85_9ZZZZ</name>
<evidence type="ECO:0000313" key="3">
    <source>
        <dbReference type="EMBL" id="MPN27657.1"/>
    </source>
</evidence>
<dbReference type="Gene3D" id="3.40.50.720">
    <property type="entry name" value="NAD(P)-binding Rossmann-like Domain"/>
    <property type="match status" value="1"/>
</dbReference>
<dbReference type="GO" id="GO:0016020">
    <property type="term" value="C:membrane"/>
    <property type="evidence" value="ECO:0007669"/>
    <property type="project" value="TreeGrafter"/>
</dbReference>
<accession>A0A645GL85</accession>
<evidence type="ECO:0008006" key="4">
    <source>
        <dbReference type="Google" id="ProtNLM"/>
    </source>
</evidence>
<keyword evidence="2" id="KW-0560">Oxidoreductase</keyword>
<dbReference type="EMBL" id="VSSQ01077643">
    <property type="protein sequence ID" value="MPN27657.1"/>
    <property type="molecule type" value="Genomic_DNA"/>
</dbReference>
<evidence type="ECO:0000256" key="1">
    <source>
        <dbReference type="ARBA" id="ARBA00006484"/>
    </source>
</evidence>
<sequence length="110" mass="12711">MGAYCAAKAALAQFSETLHAETRIHGITVLTVYPGRISTGFSARAVQMRECPETPGSRIDPGVFARRVLRQLKTRRRALVFPFWYRFFIVFTRLCPELYDRCALKVWKLR</sequence>
<organism evidence="3">
    <name type="scientific">bioreactor metagenome</name>
    <dbReference type="NCBI Taxonomy" id="1076179"/>
    <lineage>
        <taxon>unclassified sequences</taxon>
        <taxon>metagenomes</taxon>
        <taxon>ecological metagenomes</taxon>
    </lineage>
</organism>
<protein>
    <recommendedName>
        <fullName evidence="4">Oxidoreductase</fullName>
    </recommendedName>
</protein>
<dbReference type="AlphaFoldDB" id="A0A645GL85"/>
<dbReference type="PANTHER" id="PTHR44196:SF1">
    <property type="entry name" value="DEHYDROGENASE_REDUCTASE SDR FAMILY MEMBER 7B"/>
    <property type="match status" value="1"/>
</dbReference>
<reference evidence="3" key="1">
    <citation type="submission" date="2019-08" db="EMBL/GenBank/DDBJ databases">
        <authorList>
            <person name="Kucharzyk K."/>
            <person name="Murdoch R.W."/>
            <person name="Higgins S."/>
            <person name="Loffler F."/>
        </authorList>
    </citation>
    <scope>NUCLEOTIDE SEQUENCE</scope>
</reference>
<gene>
    <name evidence="3" type="ORF">SDC9_175091</name>
</gene>
<comment type="caution">
    <text evidence="3">The sequence shown here is derived from an EMBL/GenBank/DDBJ whole genome shotgun (WGS) entry which is preliminary data.</text>
</comment>
<dbReference type="InterPro" id="IPR002347">
    <property type="entry name" value="SDR_fam"/>
</dbReference>
<comment type="similarity">
    <text evidence="1">Belongs to the short-chain dehydrogenases/reductases (SDR) family.</text>
</comment>
<dbReference type="Pfam" id="PF00106">
    <property type="entry name" value="adh_short"/>
    <property type="match status" value="1"/>
</dbReference>
<dbReference type="PANTHER" id="PTHR44196">
    <property type="entry name" value="DEHYDROGENASE/REDUCTASE SDR FAMILY MEMBER 7B"/>
    <property type="match status" value="1"/>
</dbReference>
<dbReference type="InterPro" id="IPR036291">
    <property type="entry name" value="NAD(P)-bd_dom_sf"/>
</dbReference>
<proteinExistence type="inferred from homology"/>
<evidence type="ECO:0000256" key="2">
    <source>
        <dbReference type="ARBA" id="ARBA00023002"/>
    </source>
</evidence>